<feature type="transmembrane region" description="Helical" evidence="1">
    <location>
        <begin position="254"/>
        <end position="271"/>
    </location>
</feature>
<feature type="transmembrane region" description="Helical" evidence="1">
    <location>
        <begin position="173"/>
        <end position="194"/>
    </location>
</feature>
<keyword evidence="1" id="KW-0812">Transmembrane</keyword>
<gene>
    <name evidence="2" type="ORF">A9A59_2651</name>
</gene>
<name>A0A2A9HJ01_TEPT2</name>
<dbReference type="AlphaFoldDB" id="A0A2A9HJ01"/>
<feature type="transmembrane region" description="Helical" evidence="1">
    <location>
        <begin position="34"/>
        <end position="55"/>
    </location>
</feature>
<evidence type="ECO:0000256" key="1">
    <source>
        <dbReference type="SAM" id="Phobius"/>
    </source>
</evidence>
<keyword evidence="1" id="KW-1133">Transmembrane helix</keyword>
<comment type="caution">
    <text evidence="2">The sequence shown here is derived from an EMBL/GenBank/DDBJ whole genome shotgun (WGS) entry which is preliminary data.</text>
</comment>
<organism evidence="2 3">
    <name type="scientific">Tepidiforma thermophila (strain KCTC 52669 / CGMCC 1.13589 / G233)</name>
    <dbReference type="NCBI Taxonomy" id="2761530"/>
    <lineage>
        <taxon>Bacteria</taxon>
        <taxon>Bacillati</taxon>
        <taxon>Chloroflexota</taxon>
        <taxon>Tepidiformia</taxon>
        <taxon>Tepidiformales</taxon>
        <taxon>Tepidiformaceae</taxon>
        <taxon>Tepidiforma</taxon>
    </lineage>
</organism>
<evidence type="ECO:0000313" key="3">
    <source>
        <dbReference type="Proteomes" id="UP000223071"/>
    </source>
</evidence>
<accession>A0A2A9HJ01</accession>
<dbReference type="Proteomes" id="UP000223071">
    <property type="component" value="Unassembled WGS sequence"/>
</dbReference>
<feature type="transmembrane region" description="Helical" evidence="1">
    <location>
        <begin position="206"/>
        <end position="226"/>
    </location>
</feature>
<keyword evidence="1" id="KW-0472">Membrane</keyword>
<reference evidence="2 3" key="1">
    <citation type="submission" date="2017-09" db="EMBL/GenBank/DDBJ databases">
        <title>Sequencing the genomes of two abundant thermophiles in Great Basin hot springs: Thermocrinis jamiesonii and novel Chloroflexi Thermoflexus hugenholtzii.</title>
        <authorList>
            <person name="Hedlund B."/>
        </authorList>
    </citation>
    <scope>NUCLEOTIDE SEQUENCE [LARGE SCALE GENOMIC DNA]</scope>
    <source>
        <strain evidence="2 3">G233</strain>
    </source>
</reference>
<proteinExistence type="predicted"/>
<keyword evidence="3" id="KW-1185">Reference proteome</keyword>
<dbReference type="EMBL" id="PDJQ01000001">
    <property type="protein sequence ID" value="PFG75383.1"/>
    <property type="molecule type" value="Genomic_DNA"/>
</dbReference>
<evidence type="ECO:0000313" key="2">
    <source>
        <dbReference type="EMBL" id="PFG75383.1"/>
    </source>
</evidence>
<dbReference type="RefSeq" id="WP_098504702.1">
    <property type="nucleotide sequence ID" value="NZ_PDJQ01000001.1"/>
</dbReference>
<protein>
    <submittedName>
        <fullName evidence="2">Uncharacterized protein</fullName>
    </submittedName>
</protein>
<sequence length="302" mass="30606">MSTGDTFEEGAAGLSARERVFAQVGGTGEGRRSLVAVLLALAAFGMVLSTSAWQVTAESTAVPMLRAAIASLTDIDAFIAEHGAELREEAARTEGSLEPAGYALPVVLEAQEVRTATDGDLRAMLLDRSAALVYAEGLGAFDRTGDQRIDRLSLVGLLELGAGQLSGPLHTRAGVAAATLAVATALLGALLASLSEGWSRMRAPAAAMALGGVGAAAVSFAFWAAAGQVGGSDPFVADLRTIAQAGFAAGTRNGAFVAGAGLAAVVASWVLEYAERRTFAGEETGGADGFRAGYADEERDAG</sequence>